<evidence type="ECO:0000256" key="3">
    <source>
        <dbReference type="ARBA" id="ARBA00022989"/>
    </source>
</evidence>
<comment type="caution">
    <text evidence="7">The sequence shown here is derived from an EMBL/GenBank/DDBJ whole genome shotgun (WGS) entry which is preliminary data.</text>
</comment>
<reference evidence="7" key="1">
    <citation type="journal article" date="2023" name="Science">
        <title>Genome structures resolve the early diversification of teleost fishes.</title>
        <authorList>
            <person name="Parey E."/>
            <person name="Louis A."/>
            <person name="Montfort J."/>
            <person name="Bouchez O."/>
            <person name="Roques C."/>
            <person name="Iampietro C."/>
            <person name="Lluch J."/>
            <person name="Castinel A."/>
            <person name="Donnadieu C."/>
            <person name="Desvignes T."/>
            <person name="Floi Bucao C."/>
            <person name="Jouanno E."/>
            <person name="Wen M."/>
            <person name="Mejri S."/>
            <person name="Dirks R."/>
            <person name="Jansen H."/>
            <person name="Henkel C."/>
            <person name="Chen W.J."/>
            <person name="Zahm M."/>
            <person name="Cabau C."/>
            <person name="Klopp C."/>
            <person name="Thompson A.W."/>
            <person name="Robinson-Rechavi M."/>
            <person name="Braasch I."/>
            <person name="Lecointre G."/>
            <person name="Bobe J."/>
            <person name="Postlethwait J.H."/>
            <person name="Berthelot C."/>
            <person name="Roest Crollius H."/>
            <person name="Guiguen Y."/>
        </authorList>
    </citation>
    <scope>NUCLEOTIDE SEQUENCE</scope>
    <source>
        <strain evidence="7">WJC10195</strain>
    </source>
</reference>
<sequence length="637" mass="69954">MSDSLHVSLNVLLFIIRLVRIISTSPCKARVCLRINADTQKTLNMAAQAVMPKLLLILVLGSPSLAQIGESTETGQRTANQTAVPSAVPEVTLTTPGGDLEDETVPPTGSRCRGYYDVMGQWDPPFNCNVGIYLYCCGTCFYRFCCQFRQHRLDQTSCSNYDTPIWANTRKPAAAVTEVQDEHDRDRTHMIVYIICGVVAIMVLVGIFTKLGLEKSRGGQTDMTNSRTLTELLKQPGGEVACVEGTVESPPIGTNGISARMLRSRSEQYHLNNATVSHYSPGIPLSHTHGNLNVTGLGFNKYTSLKAVGKNRSTRRVHTQDGGDRLRADVRTRSAVGEACFLVGGFGGTEESGPLETNGRHAGANLSPRQPPINRHPHQRQRKRGFFYFYSCLRAKSREKARIGTGGTSGLDKQSLSCLRVHGLGFGNRGVQTDDLLRITCKTDKDATAVNGTAEVQPLGVHFERPSEGAHLLSGLIQRPHNHRPDGHITKPPLTNILLHQRPLPPPIPTLPFKTWQVECMTLQSGWVTGMEVYSLDTCLNRTGPPSQSRMQACKNIWRLRGVLRRADSCEGDASLAREEMCQSAGGLCLVVGYQLFPSIRPPAICQGQLCRCAAQLKGAAILLHAIWRVDRGRTRW</sequence>
<feature type="transmembrane region" description="Helical" evidence="5">
    <location>
        <begin position="190"/>
        <end position="213"/>
    </location>
</feature>
<protein>
    <recommendedName>
        <fullName evidence="6">Shisa N-terminal domain-containing protein</fullName>
    </recommendedName>
</protein>
<dbReference type="GO" id="GO:0032281">
    <property type="term" value="C:AMPA glutamate receptor complex"/>
    <property type="evidence" value="ECO:0007669"/>
    <property type="project" value="TreeGrafter"/>
</dbReference>
<keyword evidence="4 5" id="KW-0472">Membrane</keyword>
<evidence type="ECO:0000256" key="5">
    <source>
        <dbReference type="SAM" id="Phobius"/>
    </source>
</evidence>
<dbReference type="AlphaFoldDB" id="A0A9Q1FPD5"/>
<dbReference type="Proteomes" id="UP001152622">
    <property type="component" value="Chromosome 4"/>
</dbReference>
<evidence type="ECO:0000256" key="1">
    <source>
        <dbReference type="ARBA" id="ARBA00004370"/>
    </source>
</evidence>
<dbReference type="GO" id="GO:0048172">
    <property type="term" value="P:regulation of short-term neuronal synaptic plasticity"/>
    <property type="evidence" value="ECO:0007669"/>
    <property type="project" value="TreeGrafter"/>
</dbReference>
<comment type="subcellular location">
    <subcellularLocation>
        <location evidence="1">Membrane</location>
    </subcellularLocation>
</comment>
<evidence type="ECO:0000256" key="2">
    <source>
        <dbReference type="ARBA" id="ARBA00022692"/>
    </source>
</evidence>
<dbReference type="PANTHER" id="PTHR31774">
    <property type="entry name" value="PROTEIN SHISA-9-RELATED"/>
    <property type="match status" value="1"/>
</dbReference>
<keyword evidence="2 5" id="KW-0812">Transmembrane</keyword>
<evidence type="ECO:0000313" key="8">
    <source>
        <dbReference type="Proteomes" id="UP001152622"/>
    </source>
</evidence>
<keyword evidence="3 5" id="KW-1133">Transmembrane helix</keyword>
<dbReference type="GO" id="GO:0045211">
    <property type="term" value="C:postsynaptic membrane"/>
    <property type="evidence" value="ECO:0007669"/>
    <property type="project" value="TreeGrafter"/>
</dbReference>
<accession>A0A9Q1FPD5</accession>
<dbReference type="GO" id="GO:0014069">
    <property type="term" value="C:postsynaptic density"/>
    <property type="evidence" value="ECO:0007669"/>
    <property type="project" value="TreeGrafter"/>
</dbReference>
<feature type="domain" description="Shisa N-terminal" evidence="6">
    <location>
        <begin position="109"/>
        <end position="160"/>
    </location>
</feature>
<dbReference type="GO" id="GO:0032591">
    <property type="term" value="C:dendritic spine membrane"/>
    <property type="evidence" value="ECO:0007669"/>
    <property type="project" value="TreeGrafter"/>
</dbReference>
<dbReference type="InterPro" id="IPR053891">
    <property type="entry name" value="Shisa_N"/>
</dbReference>
<evidence type="ECO:0000313" key="7">
    <source>
        <dbReference type="EMBL" id="KAJ8363267.1"/>
    </source>
</evidence>
<evidence type="ECO:0000259" key="6">
    <source>
        <dbReference type="Pfam" id="PF13908"/>
    </source>
</evidence>
<name>A0A9Q1FPD5_SYNKA</name>
<gene>
    <name evidence="7" type="ORF">SKAU_G00120980</name>
</gene>
<dbReference type="PANTHER" id="PTHR31774:SF14">
    <property type="entry name" value="PROTEIN SHISA-8"/>
    <property type="match status" value="1"/>
</dbReference>
<dbReference type="OrthoDB" id="9996010at2759"/>
<dbReference type="Pfam" id="PF13908">
    <property type="entry name" value="Shisa_N"/>
    <property type="match status" value="1"/>
</dbReference>
<evidence type="ECO:0000256" key="4">
    <source>
        <dbReference type="ARBA" id="ARBA00023136"/>
    </source>
</evidence>
<dbReference type="InterPro" id="IPR026910">
    <property type="entry name" value="Shisa"/>
</dbReference>
<organism evidence="7 8">
    <name type="scientific">Synaphobranchus kaupii</name>
    <name type="common">Kaup's arrowtooth eel</name>
    <dbReference type="NCBI Taxonomy" id="118154"/>
    <lineage>
        <taxon>Eukaryota</taxon>
        <taxon>Metazoa</taxon>
        <taxon>Chordata</taxon>
        <taxon>Craniata</taxon>
        <taxon>Vertebrata</taxon>
        <taxon>Euteleostomi</taxon>
        <taxon>Actinopterygii</taxon>
        <taxon>Neopterygii</taxon>
        <taxon>Teleostei</taxon>
        <taxon>Anguilliformes</taxon>
        <taxon>Synaphobranchidae</taxon>
        <taxon>Synaphobranchus</taxon>
    </lineage>
</organism>
<keyword evidence="8" id="KW-1185">Reference proteome</keyword>
<dbReference type="EMBL" id="JAINUF010000004">
    <property type="protein sequence ID" value="KAJ8363267.1"/>
    <property type="molecule type" value="Genomic_DNA"/>
</dbReference>
<proteinExistence type="predicted"/>